<protein>
    <recommendedName>
        <fullName evidence="1">Baseplate J-like central domain-containing protein</fullName>
    </recommendedName>
</protein>
<evidence type="ECO:0000259" key="1">
    <source>
        <dbReference type="Pfam" id="PF26078"/>
    </source>
</evidence>
<dbReference type="PIRSF" id="PIRSF020481">
    <property type="entry name" value="BAP"/>
    <property type="match status" value="1"/>
</dbReference>
<dbReference type="EMBL" id="LAZR01000024">
    <property type="protein sequence ID" value="KKO04044.1"/>
    <property type="molecule type" value="Genomic_DNA"/>
</dbReference>
<dbReference type="AlphaFoldDB" id="A0A0F9YHW1"/>
<dbReference type="PANTHER" id="PTHR35862:SF1">
    <property type="entry name" value="FELS-2 PROPHAGE PROTEIN"/>
    <property type="match status" value="1"/>
</dbReference>
<proteinExistence type="predicted"/>
<name>A0A0F9YHW1_9ZZZZ</name>
<dbReference type="Pfam" id="PF26078">
    <property type="entry name" value="Baseplate_J_M"/>
    <property type="match status" value="1"/>
</dbReference>
<comment type="caution">
    <text evidence="2">The sequence shown here is derived from an EMBL/GenBank/DDBJ whole genome shotgun (WGS) entry which is preliminary data.</text>
</comment>
<evidence type="ECO:0000313" key="2">
    <source>
        <dbReference type="EMBL" id="KKO04044.1"/>
    </source>
</evidence>
<dbReference type="InterPro" id="IPR052726">
    <property type="entry name" value="Phage_Baseplate_Hub"/>
</dbReference>
<organism evidence="2">
    <name type="scientific">marine sediment metagenome</name>
    <dbReference type="NCBI Taxonomy" id="412755"/>
    <lineage>
        <taxon>unclassified sequences</taxon>
        <taxon>metagenomes</taxon>
        <taxon>ecological metagenomes</taxon>
    </lineage>
</organism>
<sequence>MTEFTGVDLSQLPPPNVIEPLDYETILASKLARLIELDPTFDALVESDPAYKILQASAYDELLLRQRVNEAAKAVMLAYARDADLEQIAANFNVQRLLITPGNPQAVPPVPDVYESDEALRRRVQLSFEAFTTAGSQGSYIFAALGASGLVRDANAISPGPALVSVYVLSQEGNGTASEQLLETVTAAVNAESVRPMTDQVSVLSAAVTEYQIEAVLTVYPGPDAEVVRQAALQSAQAYADSMHRMAYDVTISGLYAALHQAGVQSVALVAPVASIVNGDGEASYCSSIALTVADQPDV</sequence>
<accession>A0A0F9YHW1</accession>
<gene>
    <name evidence="2" type="ORF">LCGC14_0089380</name>
</gene>
<feature type="domain" description="Baseplate J-like central" evidence="1">
    <location>
        <begin position="133"/>
        <end position="204"/>
    </location>
</feature>
<dbReference type="InterPro" id="IPR058531">
    <property type="entry name" value="Baseplate_J_M"/>
</dbReference>
<dbReference type="InterPro" id="IPR014507">
    <property type="entry name" value="Baseplate_assembly_J_pred"/>
</dbReference>
<dbReference type="PANTHER" id="PTHR35862">
    <property type="entry name" value="FELS-2 PROPHAGE PROTEIN"/>
    <property type="match status" value="1"/>
</dbReference>
<reference evidence="2" key="1">
    <citation type="journal article" date="2015" name="Nature">
        <title>Complex archaea that bridge the gap between prokaryotes and eukaryotes.</title>
        <authorList>
            <person name="Spang A."/>
            <person name="Saw J.H."/>
            <person name="Jorgensen S.L."/>
            <person name="Zaremba-Niedzwiedzka K."/>
            <person name="Martijn J."/>
            <person name="Lind A.E."/>
            <person name="van Eijk R."/>
            <person name="Schleper C."/>
            <person name="Guy L."/>
            <person name="Ettema T.J."/>
        </authorList>
    </citation>
    <scope>NUCLEOTIDE SEQUENCE</scope>
</reference>